<proteinExistence type="predicted"/>
<dbReference type="GO" id="GO:0005737">
    <property type="term" value="C:cytoplasm"/>
    <property type="evidence" value="ECO:0007669"/>
    <property type="project" value="TreeGrafter"/>
</dbReference>
<dbReference type="Gene3D" id="3.20.20.140">
    <property type="entry name" value="Metal-dependent hydrolases"/>
    <property type="match status" value="1"/>
</dbReference>
<dbReference type="GO" id="GO:0019748">
    <property type="term" value="P:secondary metabolic process"/>
    <property type="evidence" value="ECO:0007669"/>
    <property type="project" value="TreeGrafter"/>
</dbReference>
<keyword evidence="3" id="KW-0378">Hydrolase</keyword>
<evidence type="ECO:0000259" key="2">
    <source>
        <dbReference type="Pfam" id="PF04909"/>
    </source>
</evidence>
<keyword evidence="1" id="KW-0456">Lyase</keyword>
<dbReference type="GO" id="GO:0016787">
    <property type="term" value="F:hydrolase activity"/>
    <property type="evidence" value="ECO:0007669"/>
    <property type="project" value="UniProtKB-KW"/>
</dbReference>
<gene>
    <name evidence="3" type="ORF">DW352_17190</name>
</gene>
<dbReference type="InterPro" id="IPR032465">
    <property type="entry name" value="ACMSD"/>
</dbReference>
<name>A0A345ZYW0_9HYPH</name>
<keyword evidence="4" id="KW-1185">Reference proteome</keyword>
<dbReference type="Proteomes" id="UP000254889">
    <property type="component" value="Chromosome"/>
</dbReference>
<dbReference type="InterPro" id="IPR006680">
    <property type="entry name" value="Amidohydro-rel"/>
</dbReference>
<evidence type="ECO:0000313" key="4">
    <source>
        <dbReference type="Proteomes" id="UP000254889"/>
    </source>
</evidence>
<reference evidence="3 4" key="1">
    <citation type="submission" date="2018-07" db="EMBL/GenBank/DDBJ databases">
        <authorList>
            <person name="Quirk P.G."/>
            <person name="Krulwich T.A."/>
        </authorList>
    </citation>
    <scope>NUCLEOTIDE SEQUENCE [LARGE SCALE GENOMIC DNA]</scope>
    <source>
        <strain evidence="3 4">CC-BB4</strain>
    </source>
</reference>
<dbReference type="AlphaFoldDB" id="A0A345ZYW0"/>
<dbReference type="GO" id="GO:0016831">
    <property type="term" value="F:carboxy-lyase activity"/>
    <property type="evidence" value="ECO:0007669"/>
    <property type="project" value="InterPro"/>
</dbReference>
<dbReference type="PANTHER" id="PTHR21240">
    <property type="entry name" value="2-AMINO-3-CARBOXYLMUCONATE-6-SEMIALDEHYDE DECARBOXYLASE"/>
    <property type="match status" value="1"/>
</dbReference>
<evidence type="ECO:0000313" key="3">
    <source>
        <dbReference type="EMBL" id="AXK82107.1"/>
    </source>
</evidence>
<dbReference type="SUPFAM" id="SSF51556">
    <property type="entry name" value="Metallo-dependent hydrolases"/>
    <property type="match status" value="1"/>
</dbReference>
<feature type="domain" description="Amidohydrolase-related" evidence="2">
    <location>
        <begin position="4"/>
        <end position="327"/>
    </location>
</feature>
<dbReference type="EMBL" id="CP031417">
    <property type="protein sequence ID" value="AXK82107.1"/>
    <property type="molecule type" value="Genomic_DNA"/>
</dbReference>
<evidence type="ECO:0000256" key="1">
    <source>
        <dbReference type="ARBA" id="ARBA00023239"/>
    </source>
</evidence>
<accession>A0A345ZYW0</accession>
<dbReference type="Pfam" id="PF04909">
    <property type="entry name" value="Amidohydro_2"/>
    <property type="match status" value="1"/>
</dbReference>
<organism evidence="3 4">
    <name type="scientific">Pseudolabrys taiwanensis</name>
    <dbReference type="NCBI Taxonomy" id="331696"/>
    <lineage>
        <taxon>Bacteria</taxon>
        <taxon>Pseudomonadati</taxon>
        <taxon>Pseudomonadota</taxon>
        <taxon>Alphaproteobacteria</taxon>
        <taxon>Hyphomicrobiales</taxon>
        <taxon>Xanthobacteraceae</taxon>
        <taxon>Pseudolabrys</taxon>
    </lineage>
</organism>
<dbReference type="OrthoDB" id="149172at2"/>
<sequence length="338" mass="38201">MRVDAYTHFMPSRMFKKLVDSGYPDIGKRMREVPCIHDLDERRRVVDSFKDYAQILSYPMPPLEMLAKGDGAQVQADAKLINDEFAEICAKHSDHFPGWVAQGALGSADAGVAEAERAIKNGALGVQIYTNVAGKPLDDPAFEPFFAAMEKMDKPIWLHPARGAAFADYASEKKSKFEIWWAFGWSYETGAAMARLVFSRIMDKYPKLKIITHHFGGIVPMLEGRIGPGWDQLGARTSDEDLTVLLKELKKRPLDYFKHTFYADTATFSAKPALDAGFAFYDLDKIVFASDCPFDPEKGTMYTRDALRFIEERDMPKAEKDMVWHGNLERITGVTFKK</sequence>
<protein>
    <submittedName>
        <fullName evidence="3">Amidohydrolase</fullName>
    </submittedName>
</protein>
<dbReference type="KEGG" id="ptaw:DW352_17190"/>
<dbReference type="InterPro" id="IPR032466">
    <property type="entry name" value="Metal_Hydrolase"/>
</dbReference>
<dbReference type="PANTHER" id="PTHR21240:SF28">
    <property type="entry name" value="ISO-OROTATE DECARBOXYLASE (EUROFUNG)"/>
    <property type="match status" value="1"/>
</dbReference>
<dbReference type="RefSeq" id="WP_115692486.1">
    <property type="nucleotide sequence ID" value="NZ_CP031417.1"/>
</dbReference>